<feature type="compositionally biased region" description="Basic and acidic residues" evidence="1">
    <location>
        <begin position="11"/>
        <end position="22"/>
    </location>
</feature>
<reference evidence="2 3" key="1">
    <citation type="journal article" date="2013" name="PLoS ONE">
        <title>Genomic and secretomic analyses reveal unique features of the lignocellulolytic enzyme system of Penicillium decumbens.</title>
        <authorList>
            <person name="Liu G."/>
            <person name="Zhang L."/>
            <person name="Wei X."/>
            <person name="Zou G."/>
            <person name="Qin Y."/>
            <person name="Ma L."/>
            <person name="Li J."/>
            <person name="Zheng H."/>
            <person name="Wang S."/>
            <person name="Wang C."/>
            <person name="Xun L."/>
            <person name="Zhao G.-P."/>
            <person name="Zhou Z."/>
            <person name="Qu Y."/>
        </authorList>
    </citation>
    <scope>NUCLEOTIDE SEQUENCE [LARGE SCALE GENOMIC DNA]</scope>
    <source>
        <strain evidence="3">114-2 / CGMCC 5302</strain>
    </source>
</reference>
<proteinExistence type="predicted"/>
<dbReference type="EMBL" id="KB644414">
    <property type="protein sequence ID" value="EPS32765.1"/>
    <property type="molecule type" value="Genomic_DNA"/>
</dbReference>
<feature type="region of interest" description="Disordered" evidence="1">
    <location>
        <begin position="1"/>
        <end position="44"/>
    </location>
</feature>
<name>S7ZPX6_PENO1</name>
<organism evidence="2 3">
    <name type="scientific">Penicillium oxalicum (strain 114-2 / CGMCC 5302)</name>
    <name type="common">Penicillium decumbens</name>
    <dbReference type="NCBI Taxonomy" id="933388"/>
    <lineage>
        <taxon>Eukaryota</taxon>
        <taxon>Fungi</taxon>
        <taxon>Dikarya</taxon>
        <taxon>Ascomycota</taxon>
        <taxon>Pezizomycotina</taxon>
        <taxon>Eurotiomycetes</taxon>
        <taxon>Eurotiomycetidae</taxon>
        <taxon>Eurotiales</taxon>
        <taxon>Aspergillaceae</taxon>
        <taxon>Penicillium</taxon>
    </lineage>
</organism>
<protein>
    <submittedName>
        <fullName evidence="2">Uncharacterized protein</fullName>
    </submittedName>
</protein>
<evidence type="ECO:0000313" key="3">
    <source>
        <dbReference type="Proteomes" id="UP000019376"/>
    </source>
</evidence>
<evidence type="ECO:0000256" key="1">
    <source>
        <dbReference type="SAM" id="MobiDB-lite"/>
    </source>
</evidence>
<evidence type="ECO:0000313" key="2">
    <source>
        <dbReference type="EMBL" id="EPS32765.1"/>
    </source>
</evidence>
<gene>
    <name evidence="2" type="ORF">PDE_07725</name>
</gene>
<keyword evidence="3" id="KW-1185">Reference proteome</keyword>
<dbReference type="Proteomes" id="UP000019376">
    <property type="component" value="Unassembled WGS sequence"/>
</dbReference>
<accession>S7ZPX6</accession>
<dbReference type="AlphaFoldDB" id="S7ZPX6"/>
<dbReference type="HOGENOM" id="CLU_771842_0_0_1"/>
<sequence length="359" mass="39785">MGHGGPSVDSSHPEKKSTDKKEKALKKRTVAPPFQGEAGRAGGGKDDWMATRTRCFTIELLRREFLAGDQFLILRGIIEEEMCMPSISDSQVGRGDRVTFNVFTQDCLSLSLLHFDKQRCTMRFTLQDNLPRPPCVTPAGLVIQGVRSSRFMYGEAPQAWWASAPPTPDSSNSASKTNQLSVALGFHGDSVRESTSQSQFAVALLRHRRCSPPVVRLVAGLLKRRHSPRTCREKAKRRELGLSMIGGNDWVNPPHGRQVLHRRRLLTTFSSIVHERLDGLFSHFGLIFYLPHTLSFSSSFSSSPILSLPCPQCWSIAVASFDCSIGLAVQLLQPSVGVIFYRSSLQRSPSVVSFARAQC</sequence>